<dbReference type="InterPro" id="IPR051089">
    <property type="entry name" value="prtT"/>
</dbReference>
<dbReference type="GO" id="GO:0000976">
    <property type="term" value="F:transcription cis-regulatory region binding"/>
    <property type="evidence" value="ECO:0007669"/>
    <property type="project" value="TreeGrafter"/>
</dbReference>
<keyword evidence="8" id="KW-1185">Reference proteome</keyword>
<name>A0A163JTU3_DIDRA</name>
<evidence type="ECO:0000313" key="7">
    <source>
        <dbReference type="EMBL" id="KZM26593.1"/>
    </source>
</evidence>
<evidence type="ECO:0000256" key="6">
    <source>
        <dbReference type="SAM" id="MobiDB-lite"/>
    </source>
</evidence>
<keyword evidence="3" id="KW-0238">DNA-binding</keyword>
<dbReference type="AlphaFoldDB" id="A0A163JTU3"/>
<dbReference type="PANTHER" id="PTHR31845:SF17">
    <property type="entry name" value="ZN(II)2CYS6 TRANSCRIPTION FACTOR (EUROFUNG)"/>
    <property type="match status" value="1"/>
</dbReference>
<evidence type="ECO:0000256" key="4">
    <source>
        <dbReference type="ARBA" id="ARBA00023163"/>
    </source>
</evidence>
<keyword evidence="5" id="KW-0539">Nucleus</keyword>
<accession>A0A163JTU3</accession>
<comment type="caution">
    <text evidence="7">The sequence shown here is derived from an EMBL/GenBank/DDBJ whole genome shotgun (WGS) entry which is preliminary data.</text>
</comment>
<dbReference type="STRING" id="5454.A0A163JTU3"/>
<keyword evidence="4" id="KW-0804">Transcription</keyword>
<feature type="region of interest" description="Disordered" evidence="6">
    <location>
        <begin position="33"/>
        <end position="62"/>
    </location>
</feature>
<reference evidence="7 8" key="1">
    <citation type="journal article" date="2016" name="Sci. Rep.">
        <title>Draft genome sequencing and secretome analysis of fungal phytopathogen Ascochyta rabiei provides insight into the necrotrophic effector repertoire.</title>
        <authorList>
            <person name="Verma S."/>
            <person name="Gazara R.K."/>
            <person name="Nizam S."/>
            <person name="Parween S."/>
            <person name="Chattopadhyay D."/>
            <person name="Verma P.K."/>
        </authorList>
    </citation>
    <scope>NUCLEOTIDE SEQUENCE [LARGE SCALE GENOMIC DNA]</scope>
    <source>
        <strain evidence="7 8">ArDII</strain>
    </source>
</reference>
<sequence>MEADDIPGPRPSKAVSHACLQCRKVKMKCHKTAQDTRLQNHSSRGQENAATTSANGEAVTKPSETSNLLAQHVEHDIAVAGDADALTDARGARRPTSRPRTRPQSTRRSGQEFWTQNDGFRPSDILSRQATRGDFSLQNVLSTEHEHAAEQRIQGISDDDLIDKGLVNFHVATSLFDGFMKHLNPFISQLDPSLHTFRISLQTGKPWMIERSSYLESVSKWHLHALEVANDRLLCAFVSLRLITSTHFEMVTTQYAQNQRHEPSQYRSLLRLLDRQIIDWQKRWTETVSDQGEDCHAFLIPFYGSYARLLLFTFSLRASVRLRDIVTSVDTEAIWNSCSSALDMLKLVSEPSASQLVYFAQDSVHVMIAYATLLLSAPAYIRIEMELPALDSIRNTAEIFATLRAPAGTSCSLQAAFLRNALIEYEAIKARRTSRSHIPTAPAATAAPVDLAAPRYSPTYAQDMQRPDATSACDDRGTIDFASEEASAFDMGFINDEAWVHMFANAGFNIGQGVFLLPS</sequence>
<evidence type="ECO:0000256" key="1">
    <source>
        <dbReference type="ARBA" id="ARBA00004123"/>
    </source>
</evidence>
<feature type="region of interest" description="Disordered" evidence="6">
    <location>
        <begin position="82"/>
        <end position="123"/>
    </location>
</feature>
<keyword evidence="2" id="KW-0805">Transcription regulation</keyword>
<dbReference type="PANTHER" id="PTHR31845">
    <property type="entry name" value="FINGER DOMAIN PROTEIN, PUTATIVE-RELATED"/>
    <property type="match status" value="1"/>
</dbReference>
<dbReference type="GO" id="GO:0000981">
    <property type="term" value="F:DNA-binding transcription factor activity, RNA polymerase II-specific"/>
    <property type="evidence" value="ECO:0007669"/>
    <property type="project" value="InterPro"/>
</dbReference>
<dbReference type="Proteomes" id="UP000076837">
    <property type="component" value="Unassembled WGS sequence"/>
</dbReference>
<protein>
    <submittedName>
        <fullName evidence="7">DNA binding</fullName>
    </submittedName>
</protein>
<evidence type="ECO:0000256" key="3">
    <source>
        <dbReference type="ARBA" id="ARBA00023125"/>
    </source>
</evidence>
<organism evidence="7 8">
    <name type="scientific">Didymella rabiei</name>
    <name type="common">Chickpea ascochyta blight fungus</name>
    <name type="synonym">Mycosphaerella rabiei</name>
    <dbReference type="NCBI Taxonomy" id="5454"/>
    <lineage>
        <taxon>Eukaryota</taxon>
        <taxon>Fungi</taxon>
        <taxon>Dikarya</taxon>
        <taxon>Ascomycota</taxon>
        <taxon>Pezizomycotina</taxon>
        <taxon>Dothideomycetes</taxon>
        <taxon>Pleosporomycetidae</taxon>
        <taxon>Pleosporales</taxon>
        <taxon>Pleosporineae</taxon>
        <taxon>Didymellaceae</taxon>
        <taxon>Ascochyta</taxon>
    </lineage>
</organism>
<dbReference type="EMBL" id="JYNV01000103">
    <property type="protein sequence ID" value="KZM26593.1"/>
    <property type="molecule type" value="Genomic_DNA"/>
</dbReference>
<comment type="subcellular location">
    <subcellularLocation>
        <location evidence="1">Nucleus</location>
    </subcellularLocation>
</comment>
<evidence type="ECO:0000256" key="2">
    <source>
        <dbReference type="ARBA" id="ARBA00023015"/>
    </source>
</evidence>
<proteinExistence type="predicted"/>
<dbReference type="GO" id="GO:0008270">
    <property type="term" value="F:zinc ion binding"/>
    <property type="evidence" value="ECO:0007669"/>
    <property type="project" value="InterPro"/>
</dbReference>
<dbReference type="InterPro" id="IPR001138">
    <property type="entry name" value="Zn2Cys6_DnaBD"/>
</dbReference>
<dbReference type="GO" id="GO:0005634">
    <property type="term" value="C:nucleus"/>
    <property type="evidence" value="ECO:0007669"/>
    <property type="project" value="UniProtKB-SubCell"/>
</dbReference>
<feature type="compositionally biased region" description="Basic residues" evidence="6">
    <location>
        <begin position="92"/>
        <end position="101"/>
    </location>
</feature>
<evidence type="ECO:0000256" key="5">
    <source>
        <dbReference type="ARBA" id="ARBA00023242"/>
    </source>
</evidence>
<gene>
    <name evidence="7" type="ORF">ST47_g2230</name>
</gene>
<feature type="compositionally biased region" description="Polar residues" evidence="6">
    <location>
        <begin position="35"/>
        <end position="55"/>
    </location>
</feature>
<dbReference type="CDD" id="cd00067">
    <property type="entry name" value="GAL4"/>
    <property type="match status" value="1"/>
</dbReference>
<evidence type="ECO:0000313" key="8">
    <source>
        <dbReference type="Proteomes" id="UP000076837"/>
    </source>
</evidence>